<dbReference type="Proteomes" id="UP000217446">
    <property type="component" value="Unassembled WGS sequence"/>
</dbReference>
<sequence length="43" mass="5007">MYCAEQAPLGALLSEPRRLWLGKVLRMVPEGLRRISRYHTQPL</sequence>
<evidence type="ECO:0000313" key="2">
    <source>
        <dbReference type="Proteomes" id="UP000217446"/>
    </source>
</evidence>
<evidence type="ECO:0000313" key="1">
    <source>
        <dbReference type="EMBL" id="GAX57688.1"/>
    </source>
</evidence>
<dbReference type="AlphaFoldDB" id="A0A250VTV6"/>
<reference evidence="2" key="1">
    <citation type="submission" date="2017-05" db="EMBL/GenBank/DDBJ databases">
        <title>Streptomyces olivochromogenes NBRC 3561 whole genome shotgun sequence.</title>
        <authorList>
            <person name="Dohra H."/>
            <person name="Kodani S."/>
        </authorList>
    </citation>
    <scope>NUCLEOTIDE SEQUENCE [LARGE SCALE GENOMIC DNA]</scope>
    <source>
        <strain evidence="2">NBRC 3561</strain>
    </source>
</reference>
<comment type="caution">
    <text evidence="1">The sequence shown here is derived from an EMBL/GenBank/DDBJ whole genome shotgun (WGS) entry which is preliminary data.</text>
</comment>
<proteinExistence type="predicted"/>
<accession>A0A250VTV6</accession>
<name>A0A250VTV6_STROL</name>
<organism evidence="1 2">
    <name type="scientific">Streptomyces olivochromogenes</name>
    <dbReference type="NCBI Taxonomy" id="1963"/>
    <lineage>
        <taxon>Bacteria</taxon>
        <taxon>Bacillati</taxon>
        <taxon>Actinomycetota</taxon>
        <taxon>Actinomycetes</taxon>
        <taxon>Kitasatosporales</taxon>
        <taxon>Streptomycetaceae</taxon>
        <taxon>Streptomyces</taxon>
    </lineage>
</organism>
<dbReference type="EMBL" id="BDQI01000039">
    <property type="protein sequence ID" value="GAX57688.1"/>
    <property type="molecule type" value="Genomic_DNA"/>
</dbReference>
<keyword evidence="2" id="KW-1185">Reference proteome</keyword>
<protein>
    <submittedName>
        <fullName evidence="1">Uncharacterized protein</fullName>
    </submittedName>
</protein>
<gene>
    <name evidence="1" type="ORF">SO3561_09258</name>
</gene>